<protein>
    <submittedName>
        <fullName evidence="3">Pentatricopeptide repeat-containing protein, mitochondrial</fullName>
    </submittedName>
</protein>
<dbReference type="PANTHER" id="PTHR47926">
    <property type="entry name" value="PENTATRICOPEPTIDE REPEAT-CONTAINING PROTEIN"/>
    <property type="match status" value="1"/>
</dbReference>
<dbReference type="InterPro" id="IPR011990">
    <property type="entry name" value="TPR-like_helical_dom_sf"/>
</dbReference>
<evidence type="ECO:0000256" key="1">
    <source>
        <dbReference type="ARBA" id="ARBA00022737"/>
    </source>
</evidence>
<dbReference type="InterPro" id="IPR046960">
    <property type="entry name" value="PPR_At4g14850-like_plant"/>
</dbReference>
<dbReference type="EMBL" id="JACGWN010000006">
    <property type="protein sequence ID" value="KAL0448190.1"/>
    <property type="molecule type" value="Genomic_DNA"/>
</dbReference>
<dbReference type="PROSITE" id="PS51375">
    <property type="entry name" value="PPR"/>
    <property type="match status" value="1"/>
</dbReference>
<dbReference type="NCBIfam" id="TIGR00756">
    <property type="entry name" value="PPR"/>
    <property type="match status" value="1"/>
</dbReference>
<keyword evidence="1" id="KW-0677">Repeat</keyword>
<proteinExistence type="predicted"/>
<dbReference type="InterPro" id="IPR002885">
    <property type="entry name" value="PPR_rpt"/>
</dbReference>
<feature type="repeat" description="PPR" evidence="2">
    <location>
        <begin position="49"/>
        <end position="79"/>
    </location>
</feature>
<comment type="caution">
    <text evidence="3">The sequence shown here is derived from an EMBL/GenBank/DDBJ whole genome shotgun (WGS) entry which is preliminary data.</text>
</comment>
<dbReference type="GO" id="GO:0009451">
    <property type="term" value="P:RNA modification"/>
    <property type="evidence" value="ECO:0007669"/>
    <property type="project" value="InterPro"/>
</dbReference>
<dbReference type="Pfam" id="PF01535">
    <property type="entry name" value="PPR"/>
    <property type="match status" value="2"/>
</dbReference>
<dbReference type="GO" id="GO:0003723">
    <property type="term" value="F:RNA binding"/>
    <property type="evidence" value="ECO:0007669"/>
    <property type="project" value="InterPro"/>
</dbReference>
<reference evidence="3" key="2">
    <citation type="journal article" date="2024" name="Plant">
        <title>Genomic evolution and insights into agronomic trait innovations of Sesamum species.</title>
        <authorList>
            <person name="Miao H."/>
            <person name="Wang L."/>
            <person name="Qu L."/>
            <person name="Liu H."/>
            <person name="Sun Y."/>
            <person name="Le M."/>
            <person name="Wang Q."/>
            <person name="Wei S."/>
            <person name="Zheng Y."/>
            <person name="Lin W."/>
            <person name="Duan Y."/>
            <person name="Cao H."/>
            <person name="Xiong S."/>
            <person name="Wang X."/>
            <person name="Wei L."/>
            <person name="Li C."/>
            <person name="Ma Q."/>
            <person name="Ju M."/>
            <person name="Zhao R."/>
            <person name="Li G."/>
            <person name="Mu C."/>
            <person name="Tian Q."/>
            <person name="Mei H."/>
            <person name="Zhang T."/>
            <person name="Gao T."/>
            <person name="Zhang H."/>
        </authorList>
    </citation>
    <scope>NUCLEOTIDE SEQUENCE</scope>
    <source>
        <strain evidence="3">KEN1</strain>
    </source>
</reference>
<reference evidence="3" key="1">
    <citation type="submission" date="2020-06" db="EMBL/GenBank/DDBJ databases">
        <authorList>
            <person name="Li T."/>
            <person name="Hu X."/>
            <person name="Zhang T."/>
            <person name="Song X."/>
            <person name="Zhang H."/>
            <person name="Dai N."/>
            <person name="Sheng W."/>
            <person name="Hou X."/>
            <person name="Wei L."/>
        </authorList>
    </citation>
    <scope>NUCLEOTIDE SEQUENCE</scope>
    <source>
        <strain evidence="3">KEN1</strain>
        <tissue evidence="3">Leaf</tissue>
    </source>
</reference>
<organism evidence="3">
    <name type="scientific">Sesamum latifolium</name>
    <dbReference type="NCBI Taxonomy" id="2727402"/>
    <lineage>
        <taxon>Eukaryota</taxon>
        <taxon>Viridiplantae</taxon>
        <taxon>Streptophyta</taxon>
        <taxon>Embryophyta</taxon>
        <taxon>Tracheophyta</taxon>
        <taxon>Spermatophyta</taxon>
        <taxon>Magnoliopsida</taxon>
        <taxon>eudicotyledons</taxon>
        <taxon>Gunneridae</taxon>
        <taxon>Pentapetalae</taxon>
        <taxon>asterids</taxon>
        <taxon>lamiids</taxon>
        <taxon>Lamiales</taxon>
        <taxon>Pedaliaceae</taxon>
        <taxon>Sesamum</taxon>
    </lineage>
</organism>
<evidence type="ECO:0000313" key="3">
    <source>
        <dbReference type="EMBL" id="KAL0448190.1"/>
    </source>
</evidence>
<dbReference type="AlphaFoldDB" id="A0AAW2X3Q6"/>
<sequence length="152" mass="16910">MQENPFPPTARSNAERTHFVCEGALIDMYAKCRHLMVAKRIFDDALKTDIVSCTALISEIAQVGLTKEAMEVFEEMQKQLWLASPYLGCEARVDSNVYAGSSLINMYAKCQKMEAAKAVFNGLEEKNNVLLSALLGGYAQNGHAHEVLELFF</sequence>
<dbReference type="Pfam" id="PF13812">
    <property type="entry name" value="PPR_3"/>
    <property type="match status" value="1"/>
</dbReference>
<evidence type="ECO:0000256" key="2">
    <source>
        <dbReference type="PROSITE-ProRule" id="PRU00708"/>
    </source>
</evidence>
<dbReference type="Gene3D" id="1.25.40.10">
    <property type="entry name" value="Tetratricopeptide repeat domain"/>
    <property type="match status" value="2"/>
</dbReference>
<name>A0AAW2X3Q6_9LAMI</name>
<gene>
    <name evidence="3" type="ORF">Slati_1946900</name>
</gene>
<accession>A0AAW2X3Q6</accession>